<feature type="non-terminal residue" evidence="2">
    <location>
        <position position="1"/>
    </location>
</feature>
<feature type="compositionally biased region" description="Basic residues" evidence="1">
    <location>
        <begin position="300"/>
        <end position="315"/>
    </location>
</feature>
<keyword evidence="3" id="KW-1185">Reference proteome</keyword>
<evidence type="ECO:0000313" key="2">
    <source>
        <dbReference type="EMBL" id="TVU27898.1"/>
    </source>
</evidence>
<proteinExistence type="predicted"/>
<evidence type="ECO:0000256" key="1">
    <source>
        <dbReference type="SAM" id="MobiDB-lite"/>
    </source>
</evidence>
<dbReference type="EMBL" id="RWGY01000011">
    <property type="protein sequence ID" value="TVU27898.1"/>
    <property type="molecule type" value="Genomic_DNA"/>
</dbReference>
<accession>A0A5J9UXB5</accession>
<organism evidence="2 3">
    <name type="scientific">Eragrostis curvula</name>
    <name type="common">weeping love grass</name>
    <dbReference type="NCBI Taxonomy" id="38414"/>
    <lineage>
        <taxon>Eukaryota</taxon>
        <taxon>Viridiplantae</taxon>
        <taxon>Streptophyta</taxon>
        <taxon>Embryophyta</taxon>
        <taxon>Tracheophyta</taxon>
        <taxon>Spermatophyta</taxon>
        <taxon>Magnoliopsida</taxon>
        <taxon>Liliopsida</taxon>
        <taxon>Poales</taxon>
        <taxon>Poaceae</taxon>
        <taxon>PACMAD clade</taxon>
        <taxon>Chloridoideae</taxon>
        <taxon>Eragrostideae</taxon>
        <taxon>Eragrostidinae</taxon>
        <taxon>Eragrostis</taxon>
    </lineage>
</organism>
<sequence length="315" mass="34477">MASVISSTYESIALINTTCAFDGVICRAHAAIRKGRGKAICRSARARRNPAPAPISGRRCRGSSTSTLCCPTGTRARASSNWTSTPSDAFDTADDTELPANRFTEPPVVARIDVAHHKVQNFVSHDTKIFAMPHEEASPAIPVFDTHTLGLSLCPCIDGNYGEPLFASAAGKLFAFMDDLTALYLAGDPTPHDGASAAAWSWTSMDWPPPFYASHVTCYALHPDGRTLFVSADASRHRHRGGPDSDPLKYWSKFREVIVARINSSCDRPIGNQRTRLRCYSRAKEKKLTVPYPDPDPRTPIRRGQGHVRHLLPGH</sequence>
<comment type="caution">
    <text evidence="2">The sequence shown here is derived from an EMBL/GenBank/DDBJ whole genome shotgun (WGS) entry which is preliminary data.</text>
</comment>
<dbReference type="AlphaFoldDB" id="A0A5J9UXB5"/>
<name>A0A5J9UXB5_9POAL</name>
<feature type="region of interest" description="Disordered" evidence="1">
    <location>
        <begin position="289"/>
        <end position="315"/>
    </location>
</feature>
<reference evidence="2 3" key="1">
    <citation type="journal article" date="2019" name="Sci. Rep.">
        <title>A high-quality genome of Eragrostis curvula grass provides insights into Poaceae evolution and supports new strategies to enhance forage quality.</title>
        <authorList>
            <person name="Carballo J."/>
            <person name="Santos B.A.C.M."/>
            <person name="Zappacosta D."/>
            <person name="Garbus I."/>
            <person name="Selva J.P."/>
            <person name="Gallo C.A."/>
            <person name="Diaz A."/>
            <person name="Albertini E."/>
            <person name="Caccamo M."/>
            <person name="Echenique V."/>
        </authorList>
    </citation>
    <scope>NUCLEOTIDE SEQUENCE [LARGE SCALE GENOMIC DNA]</scope>
    <source>
        <strain evidence="3">cv. Victoria</strain>
        <tissue evidence="2">Leaf</tissue>
    </source>
</reference>
<protein>
    <submittedName>
        <fullName evidence="2">Uncharacterized protein</fullName>
    </submittedName>
</protein>
<dbReference type="PANTHER" id="PTHR33085:SF50">
    <property type="entry name" value="DUF1618 DOMAIN-CONTAINING PROTEIN"/>
    <property type="match status" value="1"/>
</dbReference>
<dbReference type="InterPro" id="IPR012871">
    <property type="entry name" value="DUF1668_ORYSA"/>
</dbReference>
<dbReference type="PANTHER" id="PTHR33085">
    <property type="entry name" value="OS12G0113100 PROTEIN-RELATED"/>
    <property type="match status" value="1"/>
</dbReference>
<dbReference type="Proteomes" id="UP000324897">
    <property type="component" value="Chromosome 1"/>
</dbReference>
<dbReference type="Gramene" id="TVU27898">
    <property type="protein sequence ID" value="TVU27898"/>
    <property type="gene ID" value="EJB05_19399"/>
</dbReference>
<dbReference type="Pfam" id="PF07893">
    <property type="entry name" value="DUF1668"/>
    <property type="match status" value="1"/>
</dbReference>
<gene>
    <name evidence="2" type="ORF">EJB05_19399</name>
</gene>
<evidence type="ECO:0000313" key="3">
    <source>
        <dbReference type="Proteomes" id="UP000324897"/>
    </source>
</evidence>